<protein>
    <submittedName>
        <fullName evidence="1">Uncharacterized protein</fullName>
    </submittedName>
</protein>
<evidence type="ECO:0000313" key="2">
    <source>
        <dbReference type="Proteomes" id="UP000297700"/>
    </source>
</evidence>
<proteinExistence type="predicted"/>
<sequence length="217" mass="23929">MTANNLIASKKHNCIWIATDAASYYDNGVVAEFKSKVHAIPEWSAAITGRGNSFGLDTATRELTRRSSSFDELVSIASRELPLIVEEFRLYRPFELNLAGFFCGRPMIFFIRTAGGHDSIEWGSAPNLLLPAGPTLFGPWPGDVATCVAPDPDDAPEDIVNGLRELMKLQRQVAAEDGYSRVGGYAELTTVSPDNIETQVFHHWPDDQIGQPMTTER</sequence>
<name>A0A4Y9NU78_9BRAD</name>
<organism evidence="1 2">
    <name type="scientific">Bradyrhizobium frederickii</name>
    <dbReference type="NCBI Taxonomy" id="2560054"/>
    <lineage>
        <taxon>Bacteria</taxon>
        <taxon>Pseudomonadati</taxon>
        <taxon>Pseudomonadota</taxon>
        <taxon>Alphaproteobacteria</taxon>
        <taxon>Hyphomicrobiales</taxon>
        <taxon>Nitrobacteraceae</taxon>
        <taxon>Bradyrhizobium</taxon>
    </lineage>
</organism>
<dbReference type="EMBL" id="SPQS01000021">
    <property type="protein sequence ID" value="TFV70486.1"/>
    <property type="molecule type" value="Genomic_DNA"/>
</dbReference>
<gene>
    <name evidence="1" type="ORF">E4K64_30335</name>
</gene>
<evidence type="ECO:0000313" key="1">
    <source>
        <dbReference type="EMBL" id="TFV70486.1"/>
    </source>
</evidence>
<reference evidence="1 2" key="1">
    <citation type="submission" date="2019-03" db="EMBL/GenBank/DDBJ databases">
        <title>Bradyrhizobium strains diversity.</title>
        <authorList>
            <person name="Urquiaga M.C.O."/>
            <person name="Hungria M."/>
            <person name="Delamuta J.R.M."/>
            <person name="Klepa M.S."/>
        </authorList>
    </citation>
    <scope>NUCLEOTIDE SEQUENCE [LARGE SCALE GENOMIC DNA]</scope>
    <source>
        <strain evidence="1 2">CNPSo 3426</strain>
    </source>
</reference>
<dbReference type="RefSeq" id="WP_135166752.1">
    <property type="nucleotide sequence ID" value="NZ_SPQS01000021.1"/>
</dbReference>
<accession>A0A4Y9NU78</accession>
<dbReference type="AlphaFoldDB" id="A0A4Y9NU78"/>
<dbReference type="Proteomes" id="UP000297700">
    <property type="component" value="Unassembled WGS sequence"/>
</dbReference>
<comment type="caution">
    <text evidence="1">The sequence shown here is derived from an EMBL/GenBank/DDBJ whole genome shotgun (WGS) entry which is preliminary data.</text>
</comment>